<evidence type="ECO:0000256" key="4">
    <source>
        <dbReference type="ARBA" id="ARBA00022692"/>
    </source>
</evidence>
<dbReference type="Gene3D" id="1.20.5.340">
    <property type="match status" value="1"/>
</dbReference>
<dbReference type="Pfam" id="PF25578">
    <property type="entry name" value="EF-hand_STIM1"/>
    <property type="match status" value="1"/>
</dbReference>
<comment type="subcellular location">
    <subcellularLocation>
        <location evidence="1">Membrane</location>
        <topology evidence="1">Single-pass type I membrane protein</topology>
    </subcellularLocation>
</comment>
<organism evidence="14 15">
    <name type="scientific">Lottia gigantea</name>
    <name type="common">Giant owl limpet</name>
    <dbReference type="NCBI Taxonomy" id="225164"/>
    <lineage>
        <taxon>Eukaryota</taxon>
        <taxon>Metazoa</taxon>
        <taxon>Spiralia</taxon>
        <taxon>Lophotrochozoa</taxon>
        <taxon>Mollusca</taxon>
        <taxon>Gastropoda</taxon>
        <taxon>Patellogastropoda</taxon>
        <taxon>Lottioidea</taxon>
        <taxon>Lottiidae</taxon>
        <taxon>Lottia</taxon>
    </lineage>
</organism>
<dbReference type="CDD" id="cd11722">
    <property type="entry name" value="SOAR"/>
    <property type="match status" value="1"/>
</dbReference>
<evidence type="ECO:0000256" key="1">
    <source>
        <dbReference type="ARBA" id="ARBA00004479"/>
    </source>
</evidence>
<dbReference type="GO" id="GO:0005783">
    <property type="term" value="C:endoplasmic reticulum"/>
    <property type="evidence" value="ECO:0007669"/>
    <property type="project" value="TreeGrafter"/>
</dbReference>
<dbReference type="GO" id="GO:0006874">
    <property type="term" value="P:intracellular calcium ion homeostasis"/>
    <property type="evidence" value="ECO:0007669"/>
    <property type="project" value="TreeGrafter"/>
</dbReference>
<dbReference type="GO" id="GO:0005886">
    <property type="term" value="C:plasma membrane"/>
    <property type="evidence" value="ECO:0007669"/>
    <property type="project" value="TreeGrafter"/>
</dbReference>
<evidence type="ECO:0000256" key="6">
    <source>
        <dbReference type="ARBA" id="ARBA00022729"/>
    </source>
</evidence>
<dbReference type="SMART" id="SM00454">
    <property type="entry name" value="SAM"/>
    <property type="match status" value="1"/>
</dbReference>
<evidence type="ECO:0000256" key="9">
    <source>
        <dbReference type="ARBA" id="ARBA00023054"/>
    </source>
</evidence>
<evidence type="ECO:0000256" key="7">
    <source>
        <dbReference type="ARBA" id="ARBA00022837"/>
    </source>
</evidence>
<feature type="coiled-coil region" evidence="12">
    <location>
        <begin position="170"/>
        <end position="200"/>
    </location>
</feature>
<sequence length="396" mass="46068">VGYEAIIALHRLIDDDTNGYVDLQESGEFLQDELQMKDGQEKSKQFHSNDKLVTVEDLWRIWRGSEVYNWTEEDVVQWLDEHVDLPQYKDIFISNHIDGQALPRLACNKSPYLSVIGINNPVHKQKLFLKAMDLVLFGVPKKVHNYIKDIALLTLLVAAVGGFWYAYLHNRDSQKQVQKLMKDLESLQRAEDSLKELQEKNLCYCVDYFSINHSDGNDGLSAMHYNTLSMHTGRLKDPEDETEEEIERYKLAEAELEQIRASLRRAEKELENQNKWSAPSQLQCWLQYTHEVEQFHFNAKRHAAEQQLKATKELCDRMKKRNRAFLGSLRMAHSTSLDDIDQRILNARSSLAEVKNDMQERVQRWSAIEQMCGFPIMTNPGMPTLKQLLQREISQG</sequence>
<dbReference type="Gene3D" id="1.10.150.50">
    <property type="entry name" value="Transcription Factor, Ets-1"/>
    <property type="match status" value="1"/>
</dbReference>
<feature type="coiled-coil region" evidence="12">
    <location>
        <begin position="239"/>
        <end position="276"/>
    </location>
</feature>
<feature type="coiled-coil region" evidence="12">
    <location>
        <begin position="301"/>
        <end position="357"/>
    </location>
</feature>
<keyword evidence="11" id="KW-0472">Membrane</keyword>
<dbReference type="OrthoDB" id="9986177at2759"/>
<dbReference type="FunFam" id="1.10.238.180:FF:000001">
    <property type="entry name" value="Stromal interaction molecule 1"/>
    <property type="match status" value="1"/>
</dbReference>
<accession>V4AAG0</accession>
<dbReference type="SUPFAM" id="SSF47769">
    <property type="entry name" value="SAM/Pointed domain"/>
    <property type="match status" value="1"/>
</dbReference>
<dbReference type="EMBL" id="KB201890">
    <property type="protein sequence ID" value="ESO93757.1"/>
    <property type="molecule type" value="Genomic_DNA"/>
</dbReference>
<dbReference type="Proteomes" id="UP000030746">
    <property type="component" value="Unassembled WGS sequence"/>
</dbReference>
<dbReference type="InterPro" id="IPR037608">
    <property type="entry name" value="STIM1/2"/>
</dbReference>
<dbReference type="OMA" id="FLCCVLK"/>
<dbReference type="GO" id="GO:0002115">
    <property type="term" value="P:store-operated calcium entry"/>
    <property type="evidence" value="ECO:0007669"/>
    <property type="project" value="TreeGrafter"/>
</dbReference>
<keyword evidence="9 12" id="KW-0175">Coiled coil</keyword>
<dbReference type="InterPro" id="IPR057835">
    <property type="entry name" value="EF-hand_STIM1/2"/>
</dbReference>
<keyword evidence="5" id="KW-0479">Metal-binding</keyword>
<keyword evidence="6" id="KW-0732">Signal</keyword>
<dbReference type="PANTHER" id="PTHR15136">
    <property type="entry name" value="STROMAL INTERACTION MOLECULE HOMOLOG"/>
    <property type="match status" value="1"/>
</dbReference>
<dbReference type="Pfam" id="PF16533">
    <property type="entry name" value="SOAR"/>
    <property type="match status" value="1"/>
</dbReference>
<feature type="non-terminal residue" evidence="14">
    <location>
        <position position="1"/>
    </location>
</feature>
<dbReference type="CTD" id="20229896"/>
<keyword evidence="4" id="KW-0812">Transmembrane</keyword>
<reference evidence="14 15" key="1">
    <citation type="journal article" date="2013" name="Nature">
        <title>Insights into bilaterian evolution from three spiralian genomes.</title>
        <authorList>
            <person name="Simakov O."/>
            <person name="Marletaz F."/>
            <person name="Cho S.J."/>
            <person name="Edsinger-Gonzales E."/>
            <person name="Havlak P."/>
            <person name="Hellsten U."/>
            <person name="Kuo D.H."/>
            <person name="Larsson T."/>
            <person name="Lv J."/>
            <person name="Arendt D."/>
            <person name="Savage R."/>
            <person name="Osoegawa K."/>
            <person name="de Jong P."/>
            <person name="Grimwood J."/>
            <person name="Chapman J.A."/>
            <person name="Shapiro H."/>
            <person name="Aerts A."/>
            <person name="Otillar R.P."/>
            <person name="Terry A.Y."/>
            <person name="Boore J.L."/>
            <person name="Grigoriev I.V."/>
            <person name="Lindberg D.R."/>
            <person name="Seaver E.C."/>
            <person name="Weisblat D.A."/>
            <person name="Putnam N.H."/>
            <person name="Rokhsar D.S."/>
        </authorList>
    </citation>
    <scope>NUCLEOTIDE SEQUENCE [LARGE SCALE GENOMIC DNA]</scope>
</reference>
<keyword evidence="7" id="KW-0106">Calcium</keyword>
<dbReference type="GO" id="GO:0005509">
    <property type="term" value="F:calcium ion binding"/>
    <property type="evidence" value="ECO:0007669"/>
    <property type="project" value="TreeGrafter"/>
</dbReference>
<dbReference type="GO" id="GO:0005246">
    <property type="term" value="F:calcium channel regulator activity"/>
    <property type="evidence" value="ECO:0007669"/>
    <property type="project" value="InterPro"/>
</dbReference>
<dbReference type="GeneID" id="20229896"/>
<dbReference type="AlphaFoldDB" id="V4AAG0"/>
<evidence type="ECO:0000256" key="11">
    <source>
        <dbReference type="ARBA" id="ARBA00023136"/>
    </source>
</evidence>
<evidence type="ECO:0000259" key="13">
    <source>
        <dbReference type="PROSITE" id="PS50105"/>
    </source>
</evidence>
<evidence type="ECO:0000256" key="10">
    <source>
        <dbReference type="ARBA" id="ARBA00023065"/>
    </source>
</evidence>
<dbReference type="GO" id="GO:0051049">
    <property type="term" value="P:regulation of transport"/>
    <property type="evidence" value="ECO:0007669"/>
    <property type="project" value="UniProtKB-ARBA"/>
</dbReference>
<name>V4AAG0_LOTGI</name>
<dbReference type="KEGG" id="lgi:LOTGIDRAFT_104732"/>
<dbReference type="HOGENOM" id="CLU_010588_1_1_1"/>
<evidence type="ECO:0000313" key="14">
    <source>
        <dbReference type="EMBL" id="ESO93757.1"/>
    </source>
</evidence>
<gene>
    <name evidence="14" type="ORF">LOTGIDRAFT_104732</name>
</gene>
<dbReference type="InterPro" id="IPR032393">
    <property type="entry name" value="SOAR_STIM1/2"/>
</dbReference>
<dbReference type="PANTHER" id="PTHR15136:SF5">
    <property type="entry name" value="STROMAL INTERACTION MOLECULE HOMOLOG"/>
    <property type="match status" value="1"/>
</dbReference>
<evidence type="ECO:0000256" key="12">
    <source>
        <dbReference type="SAM" id="Coils"/>
    </source>
</evidence>
<keyword evidence="15" id="KW-1185">Reference proteome</keyword>
<evidence type="ECO:0000313" key="15">
    <source>
        <dbReference type="Proteomes" id="UP000030746"/>
    </source>
</evidence>
<evidence type="ECO:0000256" key="5">
    <source>
        <dbReference type="ARBA" id="ARBA00022723"/>
    </source>
</evidence>
<keyword evidence="2" id="KW-0813">Transport</keyword>
<keyword evidence="8" id="KW-1133">Transmembrane helix</keyword>
<dbReference type="Pfam" id="PF07647">
    <property type="entry name" value="SAM_2"/>
    <property type="match status" value="1"/>
</dbReference>
<feature type="domain" description="SAM" evidence="13">
    <location>
        <begin position="70"/>
        <end position="137"/>
    </location>
</feature>
<keyword evidence="10" id="KW-0406">Ion transport</keyword>
<dbReference type="Gene3D" id="1.10.287.3550">
    <property type="match status" value="1"/>
</dbReference>
<evidence type="ECO:0000256" key="3">
    <source>
        <dbReference type="ARBA" id="ARBA00022568"/>
    </source>
</evidence>
<dbReference type="InterPro" id="IPR001660">
    <property type="entry name" value="SAM"/>
</dbReference>
<protein>
    <recommendedName>
        <fullName evidence="13">SAM domain-containing protein</fullName>
    </recommendedName>
</protein>
<dbReference type="Gene3D" id="1.10.238.180">
    <property type="match status" value="1"/>
</dbReference>
<evidence type="ECO:0000256" key="8">
    <source>
        <dbReference type="ARBA" id="ARBA00022989"/>
    </source>
</evidence>
<dbReference type="InterPro" id="IPR013761">
    <property type="entry name" value="SAM/pointed_sf"/>
</dbReference>
<proteinExistence type="predicted"/>
<evidence type="ECO:0000256" key="2">
    <source>
        <dbReference type="ARBA" id="ARBA00022448"/>
    </source>
</evidence>
<dbReference type="STRING" id="225164.V4AAG0"/>
<dbReference type="PROSITE" id="PS50105">
    <property type="entry name" value="SAM_DOMAIN"/>
    <property type="match status" value="1"/>
</dbReference>
<dbReference type="RefSeq" id="XP_009055385.1">
    <property type="nucleotide sequence ID" value="XM_009057137.1"/>
</dbReference>
<keyword evidence="3" id="KW-0109">Calcium transport</keyword>